<protein>
    <submittedName>
        <fullName evidence="1">Uncharacterized protein</fullName>
    </submittedName>
</protein>
<gene>
    <name evidence="1" type="primary">Cy167</name>
</gene>
<name>A0A0K1H0F9_9BETA</name>
<evidence type="ECO:0000313" key="1">
    <source>
        <dbReference type="EMBL" id="AKT72900.1"/>
    </source>
</evidence>
<organism evidence="1 2">
    <name type="scientific">Cynomolgus macaque cytomegalovirus strain Mauritius</name>
    <dbReference type="NCBI Taxonomy" id="1690255"/>
    <lineage>
        <taxon>Viruses</taxon>
        <taxon>Duplodnaviria</taxon>
        <taxon>Heunggongvirae</taxon>
        <taxon>Peploviricota</taxon>
        <taxon>Herviviricetes</taxon>
        <taxon>Herpesvirales</taxon>
        <taxon>Orthoherpesviridae</taxon>
        <taxon>Betaherpesvirinae</taxon>
        <taxon>Cytomegalovirus</taxon>
        <taxon>Cytomegalovirus macacinebeta3</taxon>
    </lineage>
</organism>
<evidence type="ECO:0000313" key="2">
    <source>
        <dbReference type="Proteomes" id="UP000118435"/>
    </source>
</evidence>
<accession>A0A0K1H0F9</accession>
<reference evidence="1 2" key="1">
    <citation type="journal article" date="2016" name="BMC Genomics">
        <title>A novel strain of cynomolgus macaque cytomegalovirus: implications for host-virus co-evolution.</title>
        <authorList>
            <person name="Russell J.N."/>
            <person name="Marsh A.K."/>
            <person name="Willer D.O."/>
            <person name="Ambagala A.P."/>
            <person name="Dzamba M."/>
            <person name="Chan J.K."/>
            <person name="Pilon R."/>
            <person name="Fournier J."/>
            <person name="Brudno M."/>
            <person name="Antony J.M."/>
            <person name="Sandstrom P."/>
            <person name="Evans B.J."/>
            <person name="MacDonald K.S."/>
        </authorList>
    </citation>
    <scope>NUCLEOTIDE SEQUENCE [LARGE SCALE GENOMIC DNA]</scope>
    <source>
        <strain evidence="1">Mauritius</strain>
    </source>
</reference>
<proteinExistence type="predicted"/>
<dbReference type="EMBL" id="KP796148">
    <property type="protein sequence ID" value="AKT72900.1"/>
    <property type="molecule type" value="Genomic_DNA"/>
</dbReference>
<sequence>MAILLNLAISHIGYCLYGSITLAICQYNMADLAPCQDPTPNLARCQVDHPSIGTVPSFFGSVPSPPY</sequence>
<dbReference type="Proteomes" id="UP000118435">
    <property type="component" value="Segment"/>
</dbReference>